<dbReference type="PANTHER" id="PTHR43381">
    <property type="entry name" value="TRANSLATION INITIATION FACTOR IF-2-RELATED"/>
    <property type="match status" value="1"/>
</dbReference>
<dbReference type="SUPFAM" id="SSF50447">
    <property type="entry name" value="Translation proteins"/>
    <property type="match status" value="2"/>
</dbReference>
<keyword evidence="4 10" id="KW-0963">Cytoplasm</keyword>
<feature type="region of interest" description="G-domain" evidence="10">
    <location>
        <begin position="74"/>
        <end position="222"/>
    </location>
</feature>
<protein>
    <recommendedName>
        <fullName evidence="3 10">Translation initiation factor IF-2</fullName>
    </recommendedName>
</protein>
<comment type="function">
    <text evidence="9 10 11">One of the essential components for the initiation of protein synthesis. Protects formylmethionyl-tRNA from spontaneous hydrolysis and promotes its binding to the 30S ribosomal subunits. Also involved in the hydrolysis of GTP during the formation of the 70S ribosomal complex.</text>
</comment>
<dbReference type="Pfam" id="PF22042">
    <property type="entry name" value="EF-G_D2"/>
    <property type="match status" value="1"/>
</dbReference>
<dbReference type="InterPro" id="IPR044145">
    <property type="entry name" value="IF2_II"/>
</dbReference>
<comment type="caution">
    <text evidence="15">The sequence shown here is derived from an EMBL/GenBank/DDBJ whole genome shotgun (WGS) entry which is preliminary data.</text>
</comment>
<dbReference type="Gene3D" id="1.10.10.2480">
    <property type="match status" value="1"/>
</dbReference>
<feature type="domain" description="Tr-type G" evidence="14">
    <location>
        <begin position="71"/>
        <end position="240"/>
    </location>
</feature>
<organism evidence="15 16">
    <name type="scientific">Oceanithermus desulfurans NBRC 100063</name>
    <dbReference type="NCBI Taxonomy" id="1227550"/>
    <lineage>
        <taxon>Bacteria</taxon>
        <taxon>Thermotogati</taxon>
        <taxon>Deinococcota</taxon>
        <taxon>Deinococci</taxon>
        <taxon>Thermales</taxon>
        <taxon>Thermaceae</taxon>
        <taxon>Oceanithermus</taxon>
    </lineage>
</organism>
<dbReference type="GO" id="GO:0003743">
    <property type="term" value="F:translation initiation factor activity"/>
    <property type="evidence" value="ECO:0007669"/>
    <property type="project" value="UniProtKB-UniRule"/>
</dbReference>
<dbReference type="FunFam" id="3.40.50.10050:FF:000001">
    <property type="entry name" value="Translation initiation factor IF-2"/>
    <property type="match status" value="1"/>
</dbReference>
<sequence>MAKVRIYQLAKELGMENKELMELLDTMGVEYKSHASTLDEETAAAVKEIVAEQKGLEEKKKAEAARAALPKRPPVVTIMGHVDHGKTTLLDYLRHSRIAEREAGGITQHVGAFTVETPQGRIVFIDTPGHEAFTTIRERGARVADIAVIVIAADDGIMPQTKEAIAHAKAAGVPMIFAINKIDLPRADVDKVMQDLMKEGFVPEAYGGDAIVVPISAKTGENVDELLDMILLVAEMEDLRADPEAEPRGVILESKRDKQAGVLVTLLVHEGTFRVGDYLVAGDVWGKIRAMVDPDGKQVKEATPGTAVQVLGFRDLPEAGTTVEWVPDEVAAKHIAEERREERKAREQEEAERRKVKSMADLLRQMQEGQKAEINLILRADTQGSLEAIKGILAKEETEDVKINVLLEAVGAPTEGDILLASTTENAAILSFGVNPPGSVKKKAEQKGVLLKSFRIIYDLIDEVREMVRAQTEPEMKEEVVGHAEVRAVFKLPKGGKVAGCMVTDGKIVRNAEIRVLRGGEEIWSGRIDSLKRFKDDVREVAAGYECGIRLAGFDDFQEGDVLEAVRQVEVSEAQ</sequence>
<dbReference type="Pfam" id="PF04760">
    <property type="entry name" value="IF2_N"/>
    <property type="match status" value="1"/>
</dbReference>
<evidence type="ECO:0000256" key="12">
    <source>
        <dbReference type="RuleBase" id="RU000645"/>
    </source>
</evidence>
<dbReference type="GO" id="GO:0005525">
    <property type="term" value="F:GTP binding"/>
    <property type="evidence" value="ECO:0007669"/>
    <property type="project" value="UniProtKB-KW"/>
</dbReference>
<dbReference type="FunFam" id="2.40.30.10:FF:000008">
    <property type="entry name" value="Translation initiation factor IF-2"/>
    <property type="match status" value="1"/>
</dbReference>
<dbReference type="InterPro" id="IPR005225">
    <property type="entry name" value="Small_GTP-bd"/>
</dbReference>
<dbReference type="InterPro" id="IPR053905">
    <property type="entry name" value="EF-G-like_DII"/>
</dbReference>
<keyword evidence="8 10" id="KW-0342">GTP-binding</keyword>
<keyword evidence="13" id="KW-0175">Coiled coil</keyword>
<accession>A0A511RH74</accession>
<dbReference type="AlphaFoldDB" id="A0A511RH74"/>
<dbReference type="FunFam" id="2.40.30.10:FF:000054">
    <property type="entry name" value="Translation initiation factor IF-2"/>
    <property type="match status" value="1"/>
</dbReference>
<evidence type="ECO:0000313" key="15">
    <source>
        <dbReference type="EMBL" id="GEM88985.1"/>
    </source>
</evidence>
<evidence type="ECO:0000256" key="3">
    <source>
        <dbReference type="ARBA" id="ARBA00020675"/>
    </source>
</evidence>
<evidence type="ECO:0000256" key="11">
    <source>
        <dbReference type="RuleBase" id="RU000644"/>
    </source>
</evidence>
<dbReference type="RefSeq" id="WP_147145325.1">
    <property type="nucleotide sequence ID" value="NZ_BJXN01000002.1"/>
</dbReference>
<dbReference type="SUPFAM" id="SSF52540">
    <property type="entry name" value="P-loop containing nucleoside triphosphate hydrolases"/>
    <property type="match status" value="1"/>
</dbReference>
<dbReference type="NCBIfam" id="TIGR00231">
    <property type="entry name" value="small_GTP"/>
    <property type="match status" value="1"/>
</dbReference>
<evidence type="ECO:0000256" key="13">
    <source>
        <dbReference type="SAM" id="Coils"/>
    </source>
</evidence>
<dbReference type="InterPro" id="IPR000795">
    <property type="entry name" value="T_Tr_GTP-bd_dom"/>
</dbReference>
<dbReference type="Gene3D" id="3.40.50.10050">
    <property type="entry name" value="Translation initiation factor IF- 2, domain 3"/>
    <property type="match status" value="1"/>
</dbReference>
<dbReference type="InterPro" id="IPR000178">
    <property type="entry name" value="TF_IF2_bacterial-like"/>
</dbReference>
<evidence type="ECO:0000256" key="8">
    <source>
        <dbReference type="ARBA" id="ARBA00023134"/>
    </source>
</evidence>
<dbReference type="Pfam" id="PF03144">
    <property type="entry name" value="GTP_EFTU_D2"/>
    <property type="match status" value="1"/>
</dbReference>
<feature type="coiled-coil region" evidence="13">
    <location>
        <begin position="331"/>
        <end position="359"/>
    </location>
</feature>
<dbReference type="InterPro" id="IPR006847">
    <property type="entry name" value="IF2_N"/>
</dbReference>
<evidence type="ECO:0000256" key="1">
    <source>
        <dbReference type="ARBA" id="ARBA00004496"/>
    </source>
</evidence>
<evidence type="ECO:0000256" key="4">
    <source>
        <dbReference type="ARBA" id="ARBA00022490"/>
    </source>
</evidence>
<dbReference type="Gene3D" id="3.40.50.300">
    <property type="entry name" value="P-loop containing nucleotide triphosphate hydrolases"/>
    <property type="match status" value="1"/>
</dbReference>
<feature type="binding site" evidence="10">
    <location>
        <begin position="126"/>
        <end position="130"/>
    </location>
    <ligand>
        <name>GTP</name>
        <dbReference type="ChEBI" id="CHEBI:37565"/>
    </ligand>
</feature>
<evidence type="ECO:0000256" key="6">
    <source>
        <dbReference type="ARBA" id="ARBA00022741"/>
    </source>
</evidence>
<dbReference type="FunFam" id="3.40.50.300:FF:000019">
    <property type="entry name" value="Translation initiation factor IF-2"/>
    <property type="match status" value="1"/>
</dbReference>
<gene>
    <name evidence="10 15" type="primary">infB</name>
    <name evidence="15" type="ORF">ODE01S_04190</name>
</gene>
<reference evidence="15 16" key="1">
    <citation type="submission" date="2019-07" db="EMBL/GenBank/DDBJ databases">
        <title>Whole genome shotgun sequence of Oceanithermus desulfurans NBRC 100063.</title>
        <authorList>
            <person name="Hosoyama A."/>
            <person name="Uohara A."/>
            <person name="Ohji S."/>
            <person name="Ichikawa N."/>
        </authorList>
    </citation>
    <scope>NUCLEOTIDE SEQUENCE [LARGE SCALE GENOMIC DNA]</scope>
    <source>
        <strain evidence="15 16">NBRC 100063</strain>
    </source>
</reference>
<dbReference type="InterPro" id="IPR023115">
    <property type="entry name" value="TIF_IF2_dom3"/>
</dbReference>
<dbReference type="PROSITE" id="PS51722">
    <property type="entry name" value="G_TR_2"/>
    <property type="match status" value="1"/>
</dbReference>
<evidence type="ECO:0000256" key="10">
    <source>
        <dbReference type="HAMAP-Rule" id="MF_00100"/>
    </source>
</evidence>
<dbReference type="PROSITE" id="PS01176">
    <property type="entry name" value="IF2"/>
    <property type="match status" value="1"/>
</dbReference>
<dbReference type="EMBL" id="BJXN01000002">
    <property type="protein sequence ID" value="GEM88985.1"/>
    <property type="molecule type" value="Genomic_DNA"/>
</dbReference>
<proteinExistence type="inferred from homology"/>
<evidence type="ECO:0000256" key="2">
    <source>
        <dbReference type="ARBA" id="ARBA00007733"/>
    </source>
</evidence>
<dbReference type="GO" id="GO:0003924">
    <property type="term" value="F:GTPase activity"/>
    <property type="evidence" value="ECO:0007669"/>
    <property type="project" value="UniProtKB-UniRule"/>
</dbReference>
<dbReference type="HAMAP" id="MF_00100_B">
    <property type="entry name" value="IF_2_B"/>
    <property type="match status" value="1"/>
</dbReference>
<dbReference type="InterPro" id="IPR004161">
    <property type="entry name" value="EFTu-like_2"/>
</dbReference>
<comment type="subcellular location">
    <subcellularLocation>
        <location evidence="1 10 12">Cytoplasm</location>
    </subcellularLocation>
</comment>
<dbReference type="Pfam" id="PF11987">
    <property type="entry name" value="IF-2"/>
    <property type="match status" value="1"/>
</dbReference>
<feature type="binding site" evidence="10">
    <location>
        <begin position="180"/>
        <end position="183"/>
    </location>
    <ligand>
        <name>GTP</name>
        <dbReference type="ChEBI" id="CHEBI:37565"/>
    </ligand>
</feature>
<dbReference type="InterPro" id="IPR027417">
    <property type="entry name" value="P-loop_NTPase"/>
</dbReference>
<evidence type="ECO:0000313" key="16">
    <source>
        <dbReference type="Proteomes" id="UP000321827"/>
    </source>
</evidence>
<dbReference type="InterPro" id="IPR015760">
    <property type="entry name" value="TIF_IF2"/>
</dbReference>
<feature type="binding site" evidence="10">
    <location>
        <begin position="80"/>
        <end position="87"/>
    </location>
    <ligand>
        <name>GTP</name>
        <dbReference type="ChEBI" id="CHEBI:37565"/>
    </ligand>
</feature>
<dbReference type="CDD" id="cd01887">
    <property type="entry name" value="IF2_eIF5B"/>
    <property type="match status" value="1"/>
</dbReference>
<comment type="similarity">
    <text evidence="2 10 11">Belongs to the TRAFAC class translation factor GTPase superfamily. Classic translation factor GTPase family. IF-2 subfamily.</text>
</comment>
<dbReference type="Pfam" id="PF00009">
    <property type="entry name" value="GTP_EFTU"/>
    <property type="match status" value="1"/>
</dbReference>
<dbReference type="Gene3D" id="2.40.30.10">
    <property type="entry name" value="Translation factors"/>
    <property type="match status" value="2"/>
</dbReference>
<dbReference type="NCBIfam" id="TIGR00487">
    <property type="entry name" value="IF-2"/>
    <property type="match status" value="1"/>
</dbReference>
<evidence type="ECO:0000256" key="9">
    <source>
        <dbReference type="ARBA" id="ARBA00025162"/>
    </source>
</evidence>
<keyword evidence="7 10" id="KW-0648">Protein biosynthesis</keyword>
<keyword evidence="5 10" id="KW-0396">Initiation factor</keyword>
<dbReference type="OrthoDB" id="9811804at2"/>
<evidence type="ECO:0000256" key="5">
    <source>
        <dbReference type="ARBA" id="ARBA00022540"/>
    </source>
</evidence>
<evidence type="ECO:0000256" key="7">
    <source>
        <dbReference type="ARBA" id="ARBA00022917"/>
    </source>
</evidence>
<dbReference type="CDD" id="cd03702">
    <property type="entry name" value="IF2_mtIF2_II"/>
    <property type="match status" value="1"/>
</dbReference>
<dbReference type="GO" id="GO:0005829">
    <property type="term" value="C:cytosol"/>
    <property type="evidence" value="ECO:0007669"/>
    <property type="project" value="TreeGrafter"/>
</dbReference>
<name>A0A511RH74_9DEIN</name>
<dbReference type="Proteomes" id="UP000321827">
    <property type="component" value="Unassembled WGS sequence"/>
</dbReference>
<keyword evidence="6 10" id="KW-0547">Nucleotide-binding</keyword>
<dbReference type="InterPro" id="IPR036925">
    <property type="entry name" value="TIF_IF2_dom3_sf"/>
</dbReference>
<dbReference type="SUPFAM" id="SSF52156">
    <property type="entry name" value="Initiation factor IF2/eIF5b, domain 3"/>
    <property type="match status" value="1"/>
</dbReference>
<evidence type="ECO:0000259" key="14">
    <source>
        <dbReference type="PROSITE" id="PS51722"/>
    </source>
</evidence>
<dbReference type="InterPro" id="IPR009000">
    <property type="entry name" value="Transl_B-barrel_sf"/>
</dbReference>
<dbReference type="CDD" id="cd03692">
    <property type="entry name" value="mtIF2_IVc"/>
    <property type="match status" value="1"/>
</dbReference>
<dbReference type="PANTHER" id="PTHR43381:SF5">
    <property type="entry name" value="TR-TYPE G DOMAIN-CONTAINING PROTEIN"/>
    <property type="match status" value="1"/>
</dbReference>